<evidence type="ECO:0000256" key="4">
    <source>
        <dbReference type="ARBA" id="ARBA00034121"/>
    </source>
</evidence>
<dbReference type="InterPro" id="IPR005657">
    <property type="entry name" value="Triabi/Procalin"/>
</dbReference>
<dbReference type="GO" id="GO:0005576">
    <property type="term" value="C:extracellular region"/>
    <property type="evidence" value="ECO:0007669"/>
    <property type="project" value="UniProtKB-SubCell"/>
</dbReference>
<reference evidence="6" key="1">
    <citation type="journal article" date="2018" name="PLoS Negl. Trop. Dis.">
        <title>An insight into the salivary gland and fat body transcriptome of Panstrongylus lignarius (Hemiptera: Heteroptera), the main vector of Chagas disease in Peru.</title>
        <authorList>
            <person name="Nevoa J.C."/>
            <person name="Mendes M.T."/>
            <person name="da Silva M.V."/>
            <person name="Soares S.C."/>
            <person name="Oliveira C.J.F."/>
            <person name="Ribeiro J.M.C."/>
        </authorList>
    </citation>
    <scope>NUCLEOTIDE SEQUENCE</scope>
</reference>
<dbReference type="EMBL" id="GFTR01003175">
    <property type="protein sequence ID" value="JAW13251.1"/>
    <property type="molecule type" value="Transcribed_RNA"/>
</dbReference>
<protein>
    <submittedName>
        <fullName evidence="6">Putative salivary lipocalin</fullName>
    </submittedName>
</protein>
<accession>A0A224XYY6</accession>
<proteinExistence type="inferred from homology"/>
<feature type="chain" id="PRO_5012240052" evidence="5">
    <location>
        <begin position="19"/>
        <end position="190"/>
    </location>
</feature>
<organism evidence="6">
    <name type="scientific">Panstrongylus lignarius</name>
    <dbReference type="NCBI Taxonomy" id="156445"/>
    <lineage>
        <taxon>Eukaryota</taxon>
        <taxon>Metazoa</taxon>
        <taxon>Ecdysozoa</taxon>
        <taxon>Arthropoda</taxon>
        <taxon>Hexapoda</taxon>
        <taxon>Insecta</taxon>
        <taxon>Pterygota</taxon>
        <taxon>Neoptera</taxon>
        <taxon>Paraneoptera</taxon>
        <taxon>Hemiptera</taxon>
        <taxon>Heteroptera</taxon>
        <taxon>Panheteroptera</taxon>
        <taxon>Cimicomorpha</taxon>
        <taxon>Reduviidae</taxon>
        <taxon>Triatominae</taxon>
        <taxon>Panstrongylus</taxon>
    </lineage>
</organism>
<evidence type="ECO:0000256" key="1">
    <source>
        <dbReference type="ARBA" id="ARBA00004613"/>
    </source>
</evidence>
<keyword evidence="3 5" id="KW-0732">Signal</keyword>
<evidence type="ECO:0000256" key="2">
    <source>
        <dbReference type="ARBA" id="ARBA00022525"/>
    </source>
</evidence>
<dbReference type="Gene3D" id="2.40.128.20">
    <property type="match status" value="1"/>
</dbReference>
<name>A0A224XYY6_9HEMI</name>
<comment type="similarity">
    <text evidence="4">Belongs to the calycin superfamily. Triabin family.</text>
</comment>
<dbReference type="AlphaFoldDB" id="A0A224XYY6"/>
<feature type="signal peptide" evidence="5">
    <location>
        <begin position="1"/>
        <end position="18"/>
    </location>
</feature>
<sequence length="190" mass="21814">MKMIITVTFLGILMHAFAEECELMQAAKDFDSEKYFSIRRAYAIYSKNGPKENVCRLYKTKKNSDDTPKTLVFEDYKNGERPRKTLLECTNTPKTGSKGQFDVECQDKRTNGTNKIQLETSVLATDNKSYVVLQRCSKTATGNNTEDIVVLQRFKVGVEKGVEDYFDTQGWTFNKWISRENANCVKELKL</sequence>
<keyword evidence="2" id="KW-0964">Secreted</keyword>
<evidence type="ECO:0000313" key="6">
    <source>
        <dbReference type="EMBL" id="JAW13251.1"/>
    </source>
</evidence>
<dbReference type="InterPro" id="IPR012674">
    <property type="entry name" value="Calycin"/>
</dbReference>
<dbReference type="SUPFAM" id="SSF50814">
    <property type="entry name" value="Lipocalins"/>
    <property type="match status" value="1"/>
</dbReference>
<dbReference type="Pfam" id="PF03973">
    <property type="entry name" value="Triabin"/>
    <property type="match status" value="1"/>
</dbReference>
<dbReference type="GO" id="GO:0030682">
    <property type="term" value="P:symbiont-mediated perturbation of host defenses"/>
    <property type="evidence" value="ECO:0007669"/>
    <property type="project" value="InterPro"/>
</dbReference>
<evidence type="ECO:0000256" key="5">
    <source>
        <dbReference type="SAM" id="SignalP"/>
    </source>
</evidence>
<evidence type="ECO:0000256" key="3">
    <source>
        <dbReference type="ARBA" id="ARBA00022729"/>
    </source>
</evidence>
<comment type="subcellular location">
    <subcellularLocation>
        <location evidence="1">Secreted</location>
    </subcellularLocation>
</comment>
<dbReference type="CDD" id="cd19423">
    <property type="entry name" value="lipocalin_LTBP1-like"/>
    <property type="match status" value="1"/>
</dbReference>